<feature type="compositionally biased region" description="Polar residues" evidence="1">
    <location>
        <begin position="39"/>
        <end position="57"/>
    </location>
</feature>
<reference evidence="2 3" key="1">
    <citation type="submission" date="2017-09" db="EMBL/GenBank/DDBJ databases">
        <authorList>
            <person name="Lee N."/>
            <person name="Cho B.-K."/>
        </authorList>
    </citation>
    <scope>NUCLEOTIDE SEQUENCE [LARGE SCALE GENOMIC DNA]</scope>
    <source>
        <strain evidence="2 3">ATCC 27465</strain>
    </source>
</reference>
<evidence type="ECO:0000256" key="1">
    <source>
        <dbReference type="SAM" id="MobiDB-lite"/>
    </source>
</evidence>
<feature type="compositionally biased region" description="Polar residues" evidence="1">
    <location>
        <begin position="267"/>
        <end position="282"/>
    </location>
</feature>
<name>A0A5P2XI83_STRST</name>
<gene>
    <name evidence="2" type="ORF">CP982_32195</name>
</gene>
<evidence type="ECO:0000313" key="2">
    <source>
        <dbReference type="EMBL" id="QEV62795.1"/>
    </source>
</evidence>
<feature type="region of interest" description="Disordered" evidence="1">
    <location>
        <begin position="260"/>
        <end position="296"/>
    </location>
</feature>
<protein>
    <submittedName>
        <fullName evidence="2">Uncharacterized protein</fullName>
    </submittedName>
</protein>
<dbReference type="Proteomes" id="UP000326505">
    <property type="component" value="Chromosome"/>
</dbReference>
<dbReference type="AlphaFoldDB" id="A0A5P2XI83"/>
<dbReference type="KEGG" id="sspb:CP982_32195"/>
<proteinExistence type="predicted"/>
<dbReference type="EMBL" id="CP023690">
    <property type="protein sequence ID" value="QEV62795.1"/>
    <property type="molecule type" value="Genomic_DNA"/>
</dbReference>
<organism evidence="2 3">
    <name type="scientific">Streptomyces spectabilis</name>
    <dbReference type="NCBI Taxonomy" id="68270"/>
    <lineage>
        <taxon>Bacteria</taxon>
        <taxon>Bacillati</taxon>
        <taxon>Actinomycetota</taxon>
        <taxon>Actinomycetes</taxon>
        <taxon>Kitasatosporales</taxon>
        <taxon>Streptomycetaceae</taxon>
        <taxon>Streptomyces</taxon>
    </lineage>
</organism>
<feature type="region of interest" description="Disordered" evidence="1">
    <location>
        <begin position="124"/>
        <end position="150"/>
    </location>
</feature>
<evidence type="ECO:0000313" key="3">
    <source>
        <dbReference type="Proteomes" id="UP000326505"/>
    </source>
</evidence>
<accession>A0A5P2XI83</accession>
<feature type="region of interest" description="Disordered" evidence="1">
    <location>
        <begin position="13"/>
        <end position="57"/>
    </location>
</feature>
<sequence>MRAVKVYEAVVAPSTARQERPPSVLRCQRATGSGEPSARASSVTSAPSFAVTSSGDSVTRGGVARTIRVTRPWAGLVTKTSAPPGATATAAAPSWATLPCSGTGFAAGFRVPVSRTVRAPCPSYPGASGSPTSCQATYARPPSKATSRARSVPVRVVRAVPSAPNTMILSWRPTHTAPVSGSTAVKPSAPSATGSSTVLVTVKESVSTRYRRLFARSADHTASRRASTANCPPPARVTVRAAAPVAVSTSARSVPWATSVVPAATPGPTSVTLAPGSQTPFASGSPPLAVPRPLSG</sequence>